<dbReference type="InterPro" id="IPR003593">
    <property type="entry name" value="AAA+_ATPase"/>
</dbReference>
<dbReference type="Gene3D" id="3.30.300.180">
    <property type="match status" value="1"/>
</dbReference>
<evidence type="ECO:0000256" key="10">
    <source>
        <dbReference type="RuleBase" id="RU000577"/>
    </source>
</evidence>
<dbReference type="PROSITE" id="PS01008">
    <property type="entry name" value="DNAA"/>
    <property type="match status" value="1"/>
</dbReference>
<evidence type="ECO:0000256" key="3">
    <source>
        <dbReference type="ARBA" id="ARBA00022705"/>
    </source>
</evidence>
<dbReference type="InterPro" id="IPR020591">
    <property type="entry name" value="Chromosome_initiator_DnaA-like"/>
</dbReference>
<keyword evidence="5 8" id="KW-0067">ATP-binding</keyword>
<dbReference type="SUPFAM" id="SSF52540">
    <property type="entry name" value="P-loop containing nucleoside triphosphate hydrolases"/>
    <property type="match status" value="1"/>
</dbReference>
<feature type="domain" description="AAA+ ATPase" evidence="12">
    <location>
        <begin position="144"/>
        <end position="277"/>
    </location>
</feature>
<evidence type="ECO:0000256" key="9">
    <source>
        <dbReference type="NCBIfam" id="TIGR00362"/>
    </source>
</evidence>
<keyword evidence="15" id="KW-1185">Reference proteome</keyword>
<dbReference type="GO" id="GO:0006275">
    <property type="term" value="P:regulation of DNA replication"/>
    <property type="evidence" value="ECO:0007669"/>
    <property type="project" value="UniProtKB-UniRule"/>
</dbReference>
<accession>A0A4P8L378</accession>
<evidence type="ECO:0000256" key="8">
    <source>
        <dbReference type="HAMAP-Rule" id="MF_00377"/>
    </source>
</evidence>
<evidence type="ECO:0000256" key="5">
    <source>
        <dbReference type="ARBA" id="ARBA00022840"/>
    </source>
</evidence>
<dbReference type="Pfam" id="PF00308">
    <property type="entry name" value="Bac_DnaA"/>
    <property type="match status" value="1"/>
</dbReference>
<keyword evidence="3 8" id="KW-0235">DNA replication</keyword>
<gene>
    <name evidence="8 14" type="primary">dnaA</name>
    <name evidence="14" type="ORF">FDQ92_04135</name>
</gene>
<dbReference type="HAMAP" id="MF_00377">
    <property type="entry name" value="DnaA_bact"/>
    <property type="match status" value="1"/>
</dbReference>
<dbReference type="Proteomes" id="UP000298602">
    <property type="component" value="Chromosome"/>
</dbReference>
<evidence type="ECO:0000256" key="2">
    <source>
        <dbReference type="ARBA" id="ARBA00022490"/>
    </source>
</evidence>
<dbReference type="InterPro" id="IPR013317">
    <property type="entry name" value="DnaA_dom"/>
</dbReference>
<proteinExistence type="inferred from homology"/>
<dbReference type="Pfam" id="PF08299">
    <property type="entry name" value="Bac_DnaA_C"/>
    <property type="match status" value="1"/>
</dbReference>
<comment type="caution">
    <text evidence="8">Lacks conserved residue(s) required for the propagation of feature annotation.</text>
</comment>
<dbReference type="Gene3D" id="1.10.8.60">
    <property type="match status" value="1"/>
</dbReference>
<comment type="function">
    <text evidence="8 10">Plays an essential role in the initiation and regulation of chromosomal replication. ATP-DnaA binds to the origin of replication (oriC) to initiate formation of the DNA replication initiation complex once per cell cycle. Binds the DnaA box (a 9 base pair repeat at the origin) and separates the double-stranded (ds)DNA. Forms a right-handed helical filament on oriC DNA; dsDNA binds to the exterior of the filament while single-stranded (ss)DNA is stabiized in the filament's interior. The ATP-DnaA-oriC complex binds and stabilizes one strand of the AT-rich DNA unwinding element (DUE), permitting loading of DNA polymerase. After initiation quickly degrades to an ADP-DnaA complex that is not apt for DNA replication. Binds acidic phospholipids.</text>
</comment>
<evidence type="ECO:0000313" key="15">
    <source>
        <dbReference type="Proteomes" id="UP000298602"/>
    </source>
</evidence>
<evidence type="ECO:0000256" key="4">
    <source>
        <dbReference type="ARBA" id="ARBA00022741"/>
    </source>
</evidence>
<evidence type="ECO:0000259" key="12">
    <source>
        <dbReference type="SMART" id="SM00382"/>
    </source>
</evidence>
<dbReference type="InterPro" id="IPR001957">
    <property type="entry name" value="Chromosome_initiator_DnaA"/>
</dbReference>
<dbReference type="SMART" id="SM00760">
    <property type="entry name" value="Bac_DnaA_C"/>
    <property type="match status" value="1"/>
</dbReference>
<comment type="subunit">
    <text evidence="8">Oligomerizes as a right-handed, spiral filament on DNA at oriC.</text>
</comment>
<dbReference type="SMART" id="SM00382">
    <property type="entry name" value="AAA"/>
    <property type="match status" value="1"/>
</dbReference>
<dbReference type="NCBIfam" id="TIGR00362">
    <property type="entry name" value="DnaA"/>
    <property type="match status" value="1"/>
</dbReference>
<dbReference type="Pfam" id="PF11638">
    <property type="entry name" value="DnaA_N"/>
    <property type="match status" value="1"/>
</dbReference>
<dbReference type="GO" id="GO:0003688">
    <property type="term" value="F:DNA replication origin binding"/>
    <property type="evidence" value="ECO:0007669"/>
    <property type="project" value="UniProtKB-UniRule"/>
</dbReference>
<organism evidence="14 15">
    <name type="scientific">Desulfoglaeba alkanexedens ALDC</name>
    <dbReference type="NCBI Taxonomy" id="980445"/>
    <lineage>
        <taxon>Bacteria</taxon>
        <taxon>Pseudomonadati</taxon>
        <taxon>Thermodesulfobacteriota</taxon>
        <taxon>Syntrophobacteria</taxon>
        <taxon>Syntrophobacterales</taxon>
        <taxon>Syntrophobacteraceae</taxon>
        <taxon>Desulfoglaeba</taxon>
    </lineage>
</organism>
<evidence type="ECO:0000259" key="13">
    <source>
        <dbReference type="SMART" id="SM00760"/>
    </source>
</evidence>
<dbReference type="RefSeq" id="WP_137423406.1">
    <property type="nucleotide sequence ID" value="NZ_CP040098.1"/>
</dbReference>
<feature type="binding site" evidence="8">
    <location>
        <position position="158"/>
    </location>
    <ligand>
        <name>ATP</name>
        <dbReference type="ChEBI" id="CHEBI:30616"/>
    </ligand>
</feature>
<comment type="subcellular location">
    <subcellularLocation>
        <location evidence="8">Cytoplasm</location>
    </subcellularLocation>
</comment>
<dbReference type="GO" id="GO:0006270">
    <property type="term" value="P:DNA replication initiation"/>
    <property type="evidence" value="ECO:0007669"/>
    <property type="project" value="UniProtKB-UniRule"/>
</dbReference>
<sequence length="452" mass="50820">MVQEWQQIKEELKSGLSRGQYDLWVSTLDCLGCDDDQLVLGCKNWLHVEWVRGKIHDRLLQAAAARFPEVRGIRYKIIASDPLQVEEAEPETDLGPRQISFADVAPEHRPLFNPRFTFDQFVVGQSNQFAYATCRAIAGDQPFFNQSIYLVANPGLGKSHLAHAVGNLFFSERSGTRVHYVTSEQFANEMIGALKQDRIEGFKRKYRENCDVLLLEKIEFFSGKRKIQDELVYTLDELLDRGKKIVCTGNASPKDIPKLNSELRSRLSGVLVAPIEPPDFHTRVAIVRKKAAYENVKLPAEVAEFLADQVTSDVRQLESCLIGVMAKSNILGVPISLALAQEVSQALLDSLPNLGMENIVQTVCSTFGVTPNDLRSRARGKQLSQARHVAMYLCRQYTSESLASIARAFGRSHSTVLYAVRRMQQELDGKNASLKRQVDYISRRLETGCLFP</sequence>
<protein>
    <recommendedName>
        <fullName evidence="8 9">Chromosomal replication initiator protein DnaA</fullName>
    </recommendedName>
</protein>
<evidence type="ECO:0000256" key="11">
    <source>
        <dbReference type="RuleBase" id="RU004227"/>
    </source>
</evidence>
<dbReference type="InterPro" id="IPR013159">
    <property type="entry name" value="DnaA_C"/>
</dbReference>
<keyword evidence="7 8" id="KW-0238">DNA-binding</keyword>
<keyword evidence="4 8" id="KW-0547">Nucleotide-binding</keyword>
<keyword evidence="6 8" id="KW-0446">Lipid-binding</keyword>
<name>A0A4P8L378_9BACT</name>
<dbReference type="GO" id="GO:0008289">
    <property type="term" value="F:lipid binding"/>
    <property type="evidence" value="ECO:0007669"/>
    <property type="project" value="UniProtKB-KW"/>
</dbReference>
<dbReference type="CDD" id="cd00009">
    <property type="entry name" value="AAA"/>
    <property type="match status" value="1"/>
</dbReference>
<dbReference type="EMBL" id="CP040098">
    <property type="protein sequence ID" value="QCQ21435.1"/>
    <property type="molecule type" value="Genomic_DNA"/>
</dbReference>
<feature type="binding site" evidence="8">
    <location>
        <position position="155"/>
    </location>
    <ligand>
        <name>ATP</name>
        <dbReference type="ChEBI" id="CHEBI:30616"/>
    </ligand>
</feature>
<dbReference type="InterPro" id="IPR018312">
    <property type="entry name" value="Chromosome_initiator_DnaA_CS"/>
</dbReference>
<dbReference type="InterPro" id="IPR024633">
    <property type="entry name" value="DnaA_N_dom"/>
</dbReference>
<evidence type="ECO:0000256" key="6">
    <source>
        <dbReference type="ARBA" id="ARBA00023121"/>
    </source>
</evidence>
<dbReference type="KEGG" id="dax:FDQ92_04135"/>
<dbReference type="GO" id="GO:0005524">
    <property type="term" value="F:ATP binding"/>
    <property type="evidence" value="ECO:0007669"/>
    <property type="project" value="UniProtKB-UniRule"/>
</dbReference>
<comment type="similarity">
    <text evidence="1 8 11">Belongs to the DnaA family.</text>
</comment>
<dbReference type="PANTHER" id="PTHR30050">
    <property type="entry name" value="CHROMOSOMAL REPLICATION INITIATOR PROTEIN DNAA"/>
    <property type="match status" value="1"/>
</dbReference>
<keyword evidence="2 8" id="KW-0963">Cytoplasm</keyword>
<feature type="domain" description="Chromosomal replication initiator DnaA C-terminal" evidence="13">
    <location>
        <begin position="355"/>
        <end position="423"/>
    </location>
</feature>
<comment type="domain">
    <text evidence="8">Domain I is involved in oligomerization and binding regulators, domain II is flexibile and of varying length in different bacteria, domain III forms the AAA+ region, while domain IV binds dsDNA.</text>
</comment>
<dbReference type="SUPFAM" id="SSF48295">
    <property type="entry name" value="TrpR-like"/>
    <property type="match status" value="1"/>
</dbReference>
<feature type="binding site" evidence="8">
    <location>
        <position position="157"/>
    </location>
    <ligand>
        <name>ATP</name>
        <dbReference type="ChEBI" id="CHEBI:30616"/>
    </ligand>
</feature>
<feature type="region of interest" description="Domain I, interacts with DnaA modulators" evidence="8">
    <location>
        <begin position="1"/>
        <end position="89"/>
    </location>
</feature>
<feature type="region of interest" description="Domain IV, binds dsDNA" evidence="8">
    <location>
        <begin position="329"/>
        <end position="452"/>
    </location>
</feature>
<dbReference type="Gene3D" id="1.10.1750.10">
    <property type="match status" value="1"/>
</dbReference>
<dbReference type="AlphaFoldDB" id="A0A4P8L378"/>
<evidence type="ECO:0000313" key="14">
    <source>
        <dbReference type="EMBL" id="QCQ21435.1"/>
    </source>
</evidence>
<reference evidence="14 15" key="1">
    <citation type="submission" date="2019-05" db="EMBL/GenBank/DDBJ databases">
        <title>The Complete Genome Sequence of the n-alkane-degrading Desulfoglaeba alkanexedens ALDC reveals multiple alkylsuccinate synthase gene clusters.</title>
        <authorList>
            <person name="Callaghan A.V."/>
            <person name="Davidova I.A."/>
            <person name="Duncan K.E."/>
            <person name="Morris B."/>
            <person name="McInerney M.J."/>
        </authorList>
    </citation>
    <scope>NUCLEOTIDE SEQUENCE [LARGE SCALE GENOMIC DNA]</scope>
    <source>
        <strain evidence="14 15">ALDC</strain>
    </source>
</reference>
<dbReference type="CDD" id="cd06571">
    <property type="entry name" value="Bac_DnaA_C"/>
    <property type="match status" value="1"/>
</dbReference>
<dbReference type="InterPro" id="IPR038454">
    <property type="entry name" value="DnaA_N_sf"/>
</dbReference>
<dbReference type="Gene3D" id="3.40.50.300">
    <property type="entry name" value="P-loop containing nucleotide triphosphate hydrolases"/>
    <property type="match status" value="1"/>
</dbReference>
<dbReference type="InterPro" id="IPR027417">
    <property type="entry name" value="P-loop_NTPase"/>
</dbReference>
<evidence type="ECO:0000256" key="7">
    <source>
        <dbReference type="ARBA" id="ARBA00023125"/>
    </source>
</evidence>
<dbReference type="OrthoDB" id="9807019at2"/>
<dbReference type="GO" id="GO:0005886">
    <property type="term" value="C:plasma membrane"/>
    <property type="evidence" value="ECO:0007669"/>
    <property type="project" value="TreeGrafter"/>
</dbReference>
<dbReference type="PANTHER" id="PTHR30050:SF2">
    <property type="entry name" value="CHROMOSOMAL REPLICATION INITIATOR PROTEIN DNAA"/>
    <property type="match status" value="1"/>
</dbReference>
<reference evidence="14 15" key="2">
    <citation type="submission" date="2019-05" db="EMBL/GenBank/DDBJ databases">
        <authorList>
            <person name="Suflita J.M."/>
            <person name="Marks C.R."/>
        </authorList>
    </citation>
    <scope>NUCLEOTIDE SEQUENCE [LARGE SCALE GENOMIC DNA]</scope>
    <source>
        <strain evidence="14 15">ALDC</strain>
    </source>
</reference>
<evidence type="ECO:0000256" key="1">
    <source>
        <dbReference type="ARBA" id="ARBA00006583"/>
    </source>
</evidence>
<dbReference type="PRINTS" id="PR00051">
    <property type="entry name" value="DNAA"/>
</dbReference>
<feature type="binding site" evidence="8">
    <location>
        <position position="159"/>
    </location>
    <ligand>
        <name>ATP</name>
        <dbReference type="ChEBI" id="CHEBI:30616"/>
    </ligand>
</feature>
<dbReference type="GO" id="GO:0005737">
    <property type="term" value="C:cytoplasm"/>
    <property type="evidence" value="ECO:0007669"/>
    <property type="project" value="UniProtKB-SubCell"/>
</dbReference>
<dbReference type="InterPro" id="IPR010921">
    <property type="entry name" value="Trp_repressor/repl_initiator"/>
</dbReference>